<gene>
    <name evidence="1" type="ORF">CBI31_01935</name>
</gene>
<dbReference type="Proteomes" id="UP000197528">
    <property type="component" value="Unassembled WGS sequence"/>
</dbReference>
<accession>A0A254PWW1</accession>
<dbReference type="InterPro" id="IPR036390">
    <property type="entry name" value="WH_DNA-bd_sf"/>
</dbReference>
<proteinExistence type="predicted"/>
<organism evidence="1 2">
    <name type="scientific">Polynucleobacter campilacus</name>
    <dbReference type="NCBI Taxonomy" id="1743163"/>
    <lineage>
        <taxon>Bacteria</taxon>
        <taxon>Pseudomonadati</taxon>
        <taxon>Pseudomonadota</taxon>
        <taxon>Betaproteobacteria</taxon>
        <taxon>Burkholderiales</taxon>
        <taxon>Burkholderiaceae</taxon>
        <taxon>Polynucleobacter</taxon>
    </lineage>
</organism>
<reference evidence="1 2" key="1">
    <citation type="submission" date="2017-05" db="EMBL/GenBank/DDBJ databases">
        <title>Genome of Polynucleobacter sp. MWH-Feld-100.</title>
        <authorList>
            <person name="Hahn M.W."/>
        </authorList>
    </citation>
    <scope>NUCLEOTIDE SEQUENCE [LARGE SCALE GENOMIC DNA]</scope>
    <source>
        <strain evidence="1 2">MWH-Feld-100</strain>
    </source>
</reference>
<dbReference type="OrthoDB" id="9135172at2"/>
<dbReference type="InterPro" id="IPR036388">
    <property type="entry name" value="WH-like_DNA-bd_sf"/>
</dbReference>
<protein>
    <recommendedName>
        <fullName evidence="3">HTH marR-type domain-containing protein</fullName>
    </recommendedName>
</protein>
<evidence type="ECO:0000313" key="1">
    <source>
        <dbReference type="EMBL" id="OWS71023.1"/>
    </source>
</evidence>
<name>A0A254PWW1_9BURK</name>
<dbReference type="AlphaFoldDB" id="A0A254PWW1"/>
<evidence type="ECO:0008006" key="3">
    <source>
        <dbReference type="Google" id="ProtNLM"/>
    </source>
</evidence>
<comment type="caution">
    <text evidence="1">The sequence shown here is derived from an EMBL/GenBank/DDBJ whole genome shotgun (WGS) entry which is preliminary data.</text>
</comment>
<dbReference type="EMBL" id="NGUP01000001">
    <property type="protein sequence ID" value="OWS71023.1"/>
    <property type="molecule type" value="Genomic_DNA"/>
</dbReference>
<dbReference type="SUPFAM" id="SSF46785">
    <property type="entry name" value="Winged helix' DNA-binding domain"/>
    <property type="match status" value="1"/>
</dbReference>
<dbReference type="RefSeq" id="WP_088524728.1">
    <property type="nucleotide sequence ID" value="NZ_NGUP01000001.1"/>
</dbReference>
<keyword evidence="2" id="KW-1185">Reference proteome</keyword>
<evidence type="ECO:0000313" key="2">
    <source>
        <dbReference type="Proteomes" id="UP000197528"/>
    </source>
</evidence>
<sequence>MFSKNHELMIGSIFALRAWTKDHLPIENSLIAYDLILVLAINNYAKNNISIKELFASVPHSYTAVRGHYLRFVNDGWIEHYLDESDKRIKYVRPTAKLVKTMNDYAAAANKLLIKTID</sequence>
<dbReference type="Gene3D" id="1.10.10.10">
    <property type="entry name" value="Winged helix-like DNA-binding domain superfamily/Winged helix DNA-binding domain"/>
    <property type="match status" value="1"/>
</dbReference>